<dbReference type="EMBL" id="CP144531">
    <property type="protein sequence ID" value="WWC58921.1"/>
    <property type="molecule type" value="Genomic_DNA"/>
</dbReference>
<dbReference type="AlphaFoldDB" id="A0AAJ8MD29"/>
<evidence type="ECO:0000256" key="5">
    <source>
        <dbReference type="ARBA" id="ARBA00023136"/>
    </source>
</evidence>
<sequence length="530" mass="57184">MSQTIEGTSKGVSPDKTSLPEEMKVTEIPIGSGQDNHGDIRPLDEHAFNFWSVFSLAFSCINSWVALVVSLATILTAGGPTAVVYGFIYATSCTMANVLSHGEMFAVFPTAGGQYHWAAMLSPPGSRAAISWFTGMSNVIGLWLGIAAAAFLCTNMVTSIILVNNPDFILTPGKQYGIFIAMTMFAPLSALGVGSKANRRIEMGLMVLSIIGSLVIIITLLAKASPRASGSFVFASITNETGWNSPAIAWLIGLLPSSYAFIGFDIVYHVSEELPNAKKEGPRAANWTILFSGISAWVIIVCVLFAISDVDRVLGTAYGLPFAQICMDATNSKAATTAFILILLIVFSNATRGNTISAGRTLMAFARDGMLPYGGVFMTVKLGEPIYGIILSVIVALLVGLVQFGPQAAFNSLTGGSTIFFFISYTIPCACMLFGGRRRLNKLFPDRQHNLGKWGMVCNMVSIFFVFQSLVIYVFPAARPVTPDNMNYVIVYAAFFGVVLVALWHGYAKNRYHGPRVRMPTDQGSPIYEE</sequence>
<keyword evidence="8" id="KW-1185">Reference proteome</keyword>
<evidence type="ECO:0000256" key="1">
    <source>
        <dbReference type="ARBA" id="ARBA00004141"/>
    </source>
</evidence>
<dbReference type="PANTHER" id="PTHR45649:SF14">
    <property type="entry name" value="GABA PERMEASE"/>
    <property type="match status" value="1"/>
</dbReference>
<feature type="transmembrane region" description="Helical" evidence="6">
    <location>
        <begin position="289"/>
        <end position="308"/>
    </location>
</feature>
<keyword evidence="5 6" id="KW-0472">Membrane</keyword>
<feature type="transmembrane region" description="Helical" evidence="6">
    <location>
        <begin position="247"/>
        <end position="268"/>
    </location>
</feature>
<reference evidence="7" key="1">
    <citation type="submission" date="2013-07" db="EMBL/GenBank/DDBJ databases">
        <authorList>
            <consortium name="The Broad Institute Genome Sequencing Platform"/>
            <person name="Cuomo C."/>
            <person name="Litvintseva A."/>
            <person name="Chen Y."/>
            <person name="Heitman J."/>
            <person name="Sun S."/>
            <person name="Springer D."/>
            <person name="Dromer F."/>
            <person name="Young S.K."/>
            <person name="Zeng Q."/>
            <person name="Gargeya S."/>
            <person name="Fitzgerald M."/>
            <person name="Abouelleil A."/>
            <person name="Alvarado L."/>
            <person name="Berlin A.M."/>
            <person name="Chapman S.B."/>
            <person name="Dewar J."/>
            <person name="Goldberg J."/>
            <person name="Griggs A."/>
            <person name="Gujja S."/>
            <person name="Hansen M."/>
            <person name="Howarth C."/>
            <person name="Imamovic A."/>
            <person name="Larimer J."/>
            <person name="McCowan C."/>
            <person name="Murphy C."/>
            <person name="Pearson M."/>
            <person name="Priest M."/>
            <person name="Roberts A."/>
            <person name="Saif S."/>
            <person name="Shea T."/>
            <person name="Sykes S."/>
            <person name="Wortman J."/>
            <person name="Nusbaum C."/>
            <person name="Birren B."/>
        </authorList>
    </citation>
    <scope>NUCLEOTIDE SEQUENCE</scope>
    <source>
        <strain evidence="7">CBS 10117</strain>
    </source>
</reference>
<feature type="transmembrane region" description="Helical" evidence="6">
    <location>
        <begin position="140"/>
        <end position="163"/>
    </location>
</feature>
<dbReference type="PANTHER" id="PTHR45649">
    <property type="entry name" value="AMINO-ACID PERMEASE BAT1"/>
    <property type="match status" value="1"/>
</dbReference>
<keyword evidence="3 6" id="KW-0812">Transmembrane</keyword>
<evidence type="ECO:0000256" key="2">
    <source>
        <dbReference type="ARBA" id="ARBA00022448"/>
    </source>
</evidence>
<name>A0AAJ8MD29_9TREE</name>
<feature type="transmembrane region" description="Helical" evidence="6">
    <location>
        <begin position="205"/>
        <end position="222"/>
    </location>
</feature>
<dbReference type="Gene3D" id="1.20.1740.10">
    <property type="entry name" value="Amino acid/polyamine transporter I"/>
    <property type="match status" value="1"/>
</dbReference>
<evidence type="ECO:0000256" key="3">
    <source>
        <dbReference type="ARBA" id="ARBA00022692"/>
    </source>
</evidence>
<organism evidence="7 8">
    <name type="scientific">Kwoniella dejecticola CBS 10117</name>
    <dbReference type="NCBI Taxonomy" id="1296121"/>
    <lineage>
        <taxon>Eukaryota</taxon>
        <taxon>Fungi</taxon>
        <taxon>Dikarya</taxon>
        <taxon>Basidiomycota</taxon>
        <taxon>Agaricomycotina</taxon>
        <taxon>Tremellomycetes</taxon>
        <taxon>Tremellales</taxon>
        <taxon>Cryptococcaceae</taxon>
        <taxon>Kwoniella</taxon>
    </lineage>
</organism>
<comment type="subcellular location">
    <subcellularLocation>
        <location evidence="1">Membrane</location>
        <topology evidence="1">Multi-pass membrane protein</topology>
    </subcellularLocation>
</comment>
<dbReference type="PIRSF" id="PIRSF006060">
    <property type="entry name" value="AA_transporter"/>
    <property type="match status" value="1"/>
</dbReference>
<dbReference type="Pfam" id="PF13520">
    <property type="entry name" value="AA_permease_2"/>
    <property type="match status" value="1"/>
</dbReference>
<keyword evidence="4 6" id="KW-1133">Transmembrane helix</keyword>
<dbReference type="RefSeq" id="XP_065824421.1">
    <property type="nucleotide sequence ID" value="XM_065968349.1"/>
</dbReference>
<feature type="transmembrane region" description="Helical" evidence="6">
    <location>
        <begin position="175"/>
        <end position="193"/>
    </location>
</feature>
<evidence type="ECO:0000256" key="6">
    <source>
        <dbReference type="SAM" id="Phobius"/>
    </source>
</evidence>
<dbReference type="GO" id="GO:0016020">
    <property type="term" value="C:membrane"/>
    <property type="evidence" value="ECO:0007669"/>
    <property type="project" value="UniProtKB-SubCell"/>
</dbReference>
<evidence type="ECO:0008006" key="9">
    <source>
        <dbReference type="Google" id="ProtNLM"/>
    </source>
</evidence>
<feature type="transmembrane region" description="Helical" evidence="6">
    <location>
        <begin position="417"/>
        <end position="435"/>
    </location>
</feature>
<feature type="transmembrane region" description="Helical" evidence="6">
    <location>
        <begin position="386"/>
        <end position="405"/>
    </location>
</feature>
<dbReference type="GO" id="GO:0022857">
    <property type="term" value="F:transmembrane transporter activity"/>
    <property type="evidence" value="ECO:0007669"/>
    <property type="project" value="InterPro"/>
</dbReference>
<feature type="transmembrane region" description="Helical" evidence="6">
    <location>
        <begin position="334"/>
        <end position="351"/>
    </location>
</feature>
<evidence type="ECO:0000256" key="4">
    <source>
        <dbReference type="ARBA" id="ARBA00022989"/>
    </source>
</evidence>
<evidence type="ECO:0000313" key="7">
    <source>
        <dbReference type="EMBL" id="WWC58921.1"/>
    </source>
</evidence>
<dbReference type="Proteomes" id="UP000078595">
    <property type="component" value="Chromosome 2"/>
</dbReference>
<dbReference type="KEGG" id="kdj:28966100"/>
<accession>A0AAJ8MD29</accession>
<feature type="transmembrane region" description="Helical" evidence="6">
    <location>
        <begin position="488"/>
        <end position="508"/>
    </location>
</feature>
<gene>
    <name evidence="7" type="ORF">I303_101466</name>
</gene>
<evidence type="ECO:0000313" key="8">
    <source>
        <dbReference type="Proteomes" id="UP000078595"/>
    </source>
</evidence>
<protein>
    <recommendedName>
        <fullName evidence="9">Choline transporter</fullName>
    </recommendedName>
</protein>
<feature type="transmembrane region" description="Helical" evidence="6">
    <location>
        <begin position="456"/>
        <end position="476"/>
    </location>
</feature>
<keyword evidence="2" id="KW-0813">Transport</keyword>
<proteinExistence type="predicted"/>
<dbReference type="InterPro" id="IPR002293">
    <property type="entry name" value="AA/rel_permease1"/>
</dbReference>
<dbReference type="GeneID" id="28966100"/>
<reference evidence="7" key="2">
    <citation type="submission" date="2024-02" db="EMBL/GenBank/DDBJ databases">
        <title>Comparative genomics of Cryptococcus and Kwoniella reveals pathogenesis evolution and contrasting modes of karyotype evolution via chromosome fusion or intercentromeric recombination.</title>
        <authorList>
            <person name="Coelho M.A."/>
            <person name="David-Palma M."/>
            <person name="Shea T."/>
            <person name="Bowers K."/>
            <person name="McGinley-Smith S."/>
            <person name="Mohammad A.W."/>
            <person name="Gnirke A."/>
            <person name="Yurkov A.M."/>
            <person name="Nowrousian M."/>
            <person name="Sun S."/>
            <person name="Cuomo C.A."/>
            <person name="Heitman J."/>
        </authorList>
    </citation>
    <scope>NUCLEOTIDE SEQUENCE</scope>
    <source>
        <strain evidence="7">CBS 10117</strain>
    </source>
</reference>